<dbReference type="Proteomes" id="UP000182961">
    <property type="component" value="Unassembled WGS sequence"/>
</dbReference>
<reference evidence="5" key="1">
    <citation type="submission" date="2016-10" db="EMBL/GenBank/DDBJ databases">
        <authorList>
            <person name="Varghese N."/>
            <person name="Submissions S."/>
        </authorList>
    </citation>
    <scope>NUCLEOTIDE SEQUENCE [LARGE SCALE GENOMIC DNA]</scope>
    <source>
        <strain evidence="5">DSM 4002</strain>
    </source>
</reference>
<dbReference type="InterPro" id="IPR013830">
    <property type="entry name" value="SGNH_hydro"/>
</dbReference>
<accession>A0A1I4QSD5</accession>
<dbReference type="InterPro" id="IPR039329">
    <property type="entry name" value="SIAE"/>
</dbReference>
<dbReference type="Pfam" id="PF13472">
    <property type="entry name" value="Lipase_GDSL_2"/>
    <property type="match status" value="1"/>
</dbReference>
<evidence type="ECO:0000259" key="3">
    <source>
        <dbReference type="Pfam" id="PF13472"/>
    </source>
</evidence>
<protein>
    <submittedName>
        <fullName evidence="4">Sialate O-acetylesterase</fullName>
    </submittedName>
</protein>
<dbReference type="PANTHER" id="PTHR22901">
    <property type="entry name" value="SIALATE O-ACETYLESTERASE"/>
    <property type="match status" value="1"/>
</dbReference>
<keyword evidence="1" id="KW-0378">Hydrolase</keyword>
<dbReference type="Pfam" id="PF03629">
    <property type="entry name" value="SASA"/>
    <property type="match status" value="2"/>
</dbReference>
<dbReference type="GO" id="GO:0005975">
    <property type="term" value="P:carbohydrate metabolic process"/>
    <property type="evidence" value="ECO:0007669"/>
    <property type="project" value="TreeGrafter"/>
</dbReference>
<dbReference type="AlphaFoldDB" id="A0A1I4QSD5"/>
<keyword evidence="5" id="KW-1185">Reference proteome</keyword>
<dbReference type="GO" id="GO:0001681">
    <property type="term" value="F:sialate O-acetylesterase activity"/>
    <property type="evidence" value="ECO:0007669"/>
    <property type="project" value="InterPro"/>
</dbReference>
<organism evidence="4 5">
    <name type="scientific">Flavobacterium succinicans</name>
    <dbReference type="NCBI Taxonomy" id="29536"/>
    <lineage>
        <taxon>Bacteria</taxon>
        <taxon>Pseudomonadati</taxon>
        <taxon>Bacteroidota</taxon>
        <taxon>Flavobacteriia</taxon>
        <taxon>Flavobacteriales</taxon>
        <taxon>Flavobacteriaceae</taxon>
        <taxon>Flavobacterium</taxon>
    </lineage>
</organism>
<name>A0A1I4QSD5_9FLAO</name>
<dbReference type="InterPro" id="IPR036514">
    <property type="entry name" value="SGNH_hydro_sf"/>
</dbReference>
<feature type="domain" description="Sialate O-acetylesterase" evidence="2">
    <location>
        <begin position="478"/>
        <end position="584"/>
    </location>
</feature>
<dbReference type="eggNOG" id="COG2755">
    <property type="taxonomic scope" value="Bacteria"/>
</dbReference>
<dbReference type="InterPro" id="IPR005181">
    <property type="entry name" value="SASA"/>
</dbReference>
<evidence type="ECO:0000259" key="2">
    <source>
        <dbReference type="Pfam" id="PF03629"/>
    </source>
</evidence>
<evidence type="ECO:0000313" key="4">
    <source>
        <dbReference type="EMBL" id="SFM42645.1"/>
    </source>
</evidence>
<dbReference type="Gene3D" id="3.40.50.1110">
    <property type="entry name" value="SGNH hydrolase"/>
    <property type="match status" value="2"/>
</dbReference>
<proteinExistence type="predicted"/>
<sequence length="692" mass="78461">MSFIKKSYYLFFLLLFWLIDVSYAQTKVACIGDSVTAGYLLGNPTSEAYPAVLQSLLGKNYVVKNFGHSGATLLQKGHRPYAKTNEYKAALAFSPDIAIIHLGLNDTDSRNWPNYKQDFQANYHEMIAALKQQNPKVNLFICRMSPIFNEHPRFKSGTRDWFWEIQSQIEVVAKANEVTLIDLHEKLYERPDLFPDALHPSKEGANILATTVYSAISGDFGGLALAPVFTDNMVLQRQQPLAIYGKANAGESVEVVFHTQKQTVITNAKGKWKVQFQAMSHGGPYELAVKTKTKSIVLKNILLGDVWLCSGQSNMAFPLEKSENGKAEVQKAKANTQLRIFHYQPIQETDETAWDSLTLAKTNQLNYFSGNWKVCDSTSAKDFSAIAYYFGKKIIQEEAIPIGLIQVAVGGSPIESWIARYTLEHDDKAVEVLYNWRKSDFLMPWVRERADINLKNTTNPKQRHPYEPCYNFEAGIKDFTAFSIKGVLWYQGESNAHNTNWYEHLLPVMVASWREAWKRNFPFYYVQLSSLNRPSWPEFRAMQSRLENKIPNSGMAISMDYGDEKNVHPTQKKEIGDRLARLALKQTYHKNMVASGPKPIKAWLKNDALWISFSSVKKLITSDQQPLKGFEIVSKTGEHLEVEAKIIGNQVVIFPPKGTTVQSILYAWKPFTNANLINEEGLPCSTFSLDVL</sequence>
<feature type="domain" description="SGNH hydrolase-type esterase" evidence="3">
    <location>
        <begin position="30"/>
        <end position="205"/>
    </location>
</feature>
<dbReference type="RefSeq" id="WP_051536734.1">
    <property type="nucleotide sequence ID" value="NZ_CBCRUM010000019.1"/>
</dbReference>
<feature type="domain" description="Sialate O-acetylesterase" evidence="2">
    <location>
        <begin position="305"/>
        <end position="419"/>
    </location>
</feature>
<dbReference type="EMBL" id="FOUT01000001">
    <property type="protein sequence ID" value="SFM42645.1"/>
    <property type="molecule type" value="Genomic_DNA"/>
</dbReference>
<dbReference type="PANTHER" id="PTHR22901:SF0">
    <property type="entry name" value="SIALATE O-ACETYLESTERASE"/>
    <property type="match status" value="1"/>
</dbReference>
<dbReference type="STRING" id="29536.FLB_22470"/>
<dbReference type="SUPFAM" id="SSF52266">
    <property type="entry name" value="SGNH hydrolase"/>
    <property type="match status" value="2"/>
</dbReference>
<gene>
    <name evidence="4" type="ORF">SAMN05444143_10122</name>
</gene>
<evidence type="ECO:0000256" key="1">
    <source>
        <dbReference type="ARBA" id="ARBA00022801"/>
    </source>
</evidence>
<evidence type="ECO:0000313" key="5">
    <source>
        <dbReference type="Proteomes" id="UP000182961"/>
    </source>
</evidence>